<dbReference type="Gene3D" id="2.130.10.10">
    <property type="entry name" value="YVTN repeat-like/Quinoprotein amine dehydrogenase"/>
    <property type="match status" value="3"/>
</dbReference>
<evidence type="ECO:0000313" key="4">
    <source>
        <dbReference type="EMBL" id="CDW53906.1"/>
    </source>
</evidence>
<dbReference type="STRING" id="36087.A0A077Z1F4"/>
<dbReference type="SMART" id="SM00320">
    <property type="entry name" value="WD40"/>
    <property type="match status" value="5"/>
</dbReference>
<dbReference type="PANTHER" id="PTHR44099:SF4">
    <property type="entry name" value="RABCONNECTIN-3B, ISOFORM A"/>
    <property type="match status" value="1"/>
</dbReference>
<keyword evidence="5" id="KW-1185">Reference proteome</keyword>
<dbReference type="OrthoDB" id="338622at2759"/>
<reference evidence="4" key="2">
    <citation type="submission" date="2014-03" db="EMBL/GenBank/DDBJ databases">
        <title>The whipworm genome and dual-species transcriptomics of an intimate host-pathogen interaction.</title>
        <authorList>
            <person name="Foth B.J."/>
            <person name="Tsai I.J."/>
            <person name="Reid A.J."/>
            <person name="Bancroft A.J."/>
            <person name="Nichol S."/>
            <person name="Tracey A."/>
            <person name="Holroyd N."/>
            <person name="Cotton J.A."/>
            <person name="Stanley E.J."/>
            <person name="Zarowiecki M."/>
            <person name="Liu J.Z."/>
            <person name="Huckvale T."/>
            <person name="Cooper P.J."/>
            <person name="Grencis R.K."/>
            <person name="Berriman M."/>
        </authorList>
    </citation>
    <scope>NUCLEOTIDE SEQUENCE [LARGE SCALE GENOMIC DNA]</scope>
</reference>
<feature type="repeat" description="WD" evidence="3">
    <location>
        <begin position="409"/>
        <end position="456"/>
    </location>
</feature>
<proteinExistence type="predicted"/>
<evidence type="ECO:0000256" key="2">
    <source>
        <dbReference type="ARBA" id="ARBA00022737"/>
    </source>
</evidence>
<reference evidence="4" key="1">
    <citation type="submission" date="2014-01" db="EMBL/GenBank/DDBJ databases">
        <authorList>
            <person name="Aslett M."/>
        </authorList>
    </citation>
    <scope>NUCLEOTIDE SEQUENCE</scope>
</reference>
<evidence type="ECO:0000313" key="5">
    <source>
        <dbReference type="Proteomes" id="UP000030665"/>
    </source>
</evidence>
<dbReference type="InterPro" id="IPR049916">
    <property type="entry name" value="WDR72-like"/>
</dbReference>
<dbReference type="PANTHER" id="PTHR44099">
    <property type="entry name" value="RABCONNECTIN-3B, ISOFORM A"/>
    <property type="match status" value="1"/>
</dbReference>
<dbReference type="SUPFAM" id="SSF50978">
    <property type="entry name" value="WD40 repeat-like"/>
    <property type="match status" value="2"/>
</dbReference>
<evidence type="ECO:0000256" key="3">
    <source>
        <dbReference type="PROSITE-ProRule" id="PRU00221"/>
    </source>
</evidence>
<dbReference type="EMBL" id="HG805872">
    <property type="protein sequence ID" value="CDW53906.1"/>
    <property type="molecule type" value="Genomic_DNA"/>
</dbReference>
<keyword evidence="2" id="KW-0677">Repeat</keyword>
<sequence>MEGIDLDLNTFLEMGDDLTLAVVVWSEHYPSLQITSLCLLRHHGLVISGSSDGRLCLWKLTECLKAQPLHIFMGHASAILCMTVVNDSISYGHCAVSDRSGKLTLWDCLGRCSLVSKTMDHLAMSMAVHEITWCGKTETVMFCTGNHPEVLALRASTLENLFCLCSRVEPDWLSAFCLFTTSKKTEVVIGITNSGFIKMWSLSNANGDHCYKLFLIMIIALLACNPAIYEDESKQLQCYLAHTLVISPFNPRSLLLVTPTVASVLASIYDSSNFTLLCACHSPRGERWLGGAFVQVDKLILWCSDGAAFLHQLPRSTIIFAVVSPVVVSTLASYWKELSPVPTGMLGPVQSPTVVEKSNITCTLFMRSAMKIAFGRSDGSLVIASATIVLRKQFFLTGLPGEAHPYRILQGHEGAVTCLLYPYQENCRYDAAHLLSGGEDFSVLLWDLKSTVIIHRFCVQAGPIERLLVPPSDCSTKVLQSVCSVASDHSVALLNLKDLRLCLLASKHLFPVKSIHWRPADDFILISCTDGSLYVWQMETGHLDRVLTGTLAEEVLLANNEMEGFVKGTDETFSALSAQLFQAFSHRNFTATKEIVEKLQNSLSKERAAPLSVSMAPPLSLLPIIANGVVDTHVVFFNMESLIISLLVVEHGVLHTELAEKQQRAAHVGSRVRSESFAMAEQGNICVEIAQLLLSLLYRWGCNAEMDELCKKKLGLIQPDGPISFGFVSADRHVSLAFPASSEEAKDQLTLSLTAWLNSSLITQHLLAITSLSTTLMSMTYMSFIPELTSRRKLLKSSWEGEDMPSNAQQQQYRSNNQAETVKDGNSDLMQQLLSEQAEIKNLWRRVRSFHEQPYLEMLASRGFKGLDVELLAMRWQDRCSQSREAAQGLLIAELNRLGSSGREELVQKWAPFLPIVVDSSVSLFGPSLFTSQACTTCGVSSVDDKLRKNAGQTSEPSSPYVSNLQHLDSNMGAKSTRVHLMQMRRKQEIATVLLGVIGSSFNNDLMNAPVLAEQASGDVLSKETSIPFVACKFMSFYVKLVVVLIFPFEGQSLFECVIHPPNDALPLYSSLRRSCIDLLGRGFVTWQPYLDISKLVVPLLMMCAGIEQTYPSGRNHLPQSAATETAKVALSALFLVSHSRPSAFVTALSKESVMRNCLGCSVLINLAASNILSKFTFVTVTERNYPHIRFVIEHAVRCPIRSNARGRCLLYVADIIIHCLSVQLLKYKNVSEFCPTLLKFPMISFSANARRIAFGTRAGTIIVYELRAGKSQVMQAHSCSVSACCFSDDGKHLATYSSDEAKLNVWLMAQSFLGMGQSQAKCVRQFTVPNSELVSLTAGRSKIVWISQKIVTLMLPNGSEHRFAI</sequence>
<dbReference type="Proteomes" id="UP000030665">
    <property type="component" value="Unassembled WGS sequence"/>
</dbReference>
<feature type="repeat" description="WD" evidence="3">
    <location>
        <begin position="505"/>
        <end position="546"/>
    </location>
</feature>
<keyword evidence="1 3" id="KW-0853">WD repeat</keyword>
<dbReference type="AlphaFoldDB" id="A0A077Z1F4"/>
<dbReference type="PROSITE" id="PS00678">
    <property type="entry name" value="WD_REPEATS_1"/>
    <property type="match status" value="1"/>
</dbReference>
<dbReference type="InterPro" id="IPR001680">
    <property type="entry name" value="WD40_rpt"/>
</dbReference>
<protein>
    <submittedName>
        <fullName evidence="4">WD40 domain containing protein</fullName>
    </submittedName>
</protein>
<dbReference type="GO" id="GO:0005737">
    <property type="term" value="C:cytoplasm"/>
    <property type="evidence" value="ECO:0007669"/>
    <property type="project" value="TreeGrafter"/>
</dbReference>
<dbReference type="InterPro" id="IPR015943">
    <property type="entry name" value="WD40/YVTN_repeat-like_dom_sf"/>
</dbReference>
<evidence type="ECO:0000256" key="1">
    <source>
        <dbReference type="ARBA" id="ARBA00022574"/>
    </source>
</evidence>
<gene>
    <name evidence="4" type="ORF">TTRE_0000217501</name>
</gene>
<dbReference type="Pfam" id="PF00400">
    <property type="entry name" value="WD40"/>
    <property type="match status" value="4"/>
</dbReference>
<accession>A0A077Z1F4</accession>
<organism evidence="4 5">
    <name type="scientific">Trichuris trichiura</name>
    <name type="common">Whipworm</name>
    <name type="synonym">Trichocephalus trichiurus</name>
    <dbReference type="NCBI Taxonomy" id="36087"/>
    <lineage>
        <taxon>Eukaryota</taxon>
        <taxon>Metazoa</taxon>
        <taxon>Ecdysozoa</taxon>
        <taxon>Nematoda</taxon>
        <taxon>Enoplea</taxon>
        <taxon>Dorylaimia</taxon>
        <taxon>Trichinellida</taxon>
        <taxon>Trichuridae</taxon>
        <taxon>Trichuris</taxon>
    </lineage>
</organism>
<name>A0A077Z1F4_TRITR</name>
<dbReference type="InterPro" id="IPR036322">
    <property type="entry name" value="WD40_repeat_dom_sf"/>
</dbReference>
<dbReference type="PROSITE" id="PS50082">
    <property type="entry name" value="WD_REPEATS_2"/>
    <property type="match status" value="2"/>
</dbReference>
<dbReference type="InterPro" id="IPR019775">
    <property type="entry name" value="WD40_repeat_CS"/>
</dbReference>